<dbReference type="Proteomes" id="UP000004946">
    <property type="component" value="Chromosome"/>
</dbReference>
<keyword evidence="10" id="KW-1185">Reference proteome</keyword>
<dbReference type="PANTHER" id="PTHR38459">
    <property type="entry name" value="PROPHAGE BACTOPRENOL-LINKED GLUCOSE TRANSLOCASE HOMOLOG"/>
    <property type="match status" value="1"/>
</dbReference>
<protein>
    <submittedName>
        <fullName evidence="9">GtrA-like protein</fullName>
    </submittedName>
</protein>
<keyword evidence="5 7" id="KW-0472">Membrane</keyword>
<evidence type="ECO:0000256" key="5">
    <source>
        <dbReference type="ARBA" id="ARBA00023136"/>
    </source>
</evidence>
<evidence type="ECO:0000313" key="10">
    <source>
        <dbReference type="Proteomes" id="UP000004946"/>
    </source>
</evidence>
<comment type="caution">
    <text evidence="9">The sequence shown here is derived from an EMBL/GenBank/DDBJ whole genome shotgun (WGS) entry which is preliminary data.</text>
</comment>
<feature type="region of interest" description="Disordered" evidence="6">
    <location>
        <begin position="169"/>
        <end position="250"/>
    </location>
</feature>
<dbReference type="InterPro" id="IPR007267">
    <property type="entry name" value="GtrA_DPMS_TM"/>
</dbReference>
<dbReference type="GO" id="GO:0000271">
    <property type="term" value="P:polysaccharide biosynthetic process"/>
    <property type="evidence" value="ECO:0007669"/>
    <property type="project" value="InterPro"/>
</dbReference>
<feature type="transmembrane region" description="Helical" evidence="7">
    <location>
        <begin position="39"/>
        <end position="63"/>
    </location>
</feature>
<comment type="similarity">
    <text evidence="2">Belongs to the GtrA family.</text>
</comment>
<evidence type="ECO:0000256" key="1">
    <source>
        <dbReference type="ARBA" id="ARBA00004141"/>
    </source>
</evidence>
<reference evidence="9 10" key="1">
    <citation type="submission" date="2010-12" db="EMBL/GenBank/DDBJ databases">
        <authorList>
            <person name="Muzny D."/>
            <person name="Qin X."/>
            <person name="Buhay C."/>
            <person name="Dugan-Rocha S."/>
            <person name="Ding Y."/>
            <person name="Chen G."/>
            <person name="Hawes A."/>
            <person name="Holder M."/>
            <person name="Jhangiani S."/>
            <person name="Johnson A."/>
            <person name="Khan Z."/>
            <person name="Li Z."/>
            <person name="Liu W."/>
            <person name="Liu X."/>
            <person name="Perez L."/>
            <person name="Shen H."/>
            <person name="Wang Q."/>
            <person name="Watt J."/>
            <person name="Xi L."/>
            <person name="Xin Y."/>
            <person name="Zhou J."/>
            <person name="Deng J."/>
            <person name="Jiang H."/>
            <person name="Liu Y."/>
            <person name="Qu J."/>
            <person name="Song X.-Z."/>
            <person name="Zhang L."/>
            <person name="Villasana D."/>
            <person name="Johnson A."/>
            <person name="Liu J."/>
            <person name="Liyanage D."/>
            <person name="Lorensuhewa L."/>
            <person name="Robinson T."/>
            <person name="Song A."/>
            <person name="Song B.-B."/>
            <person name="Dinh H."/>
            <person name="Thornton R."/>
            <person name="Coyle M."/>
            <person name="Francisco L."/>
            <person name="Jackson L."/>
            <person name="Javaid M."/>
            <person name="Korchina V."/>
            <person name="Kovar C."/>
            <person name="Mata R."/>
            <person name="Mathew T."/>
            <person name="Ngo R."/>
            <person name="Nguyen L."/>
            <person name="Nguyen N."/>
            <person name="Okwuonu G."/>
            <person name="Ongeri F."/>
            <person name="Pham C."/>
            <person name="Simmons D."/>
            <person name="Wilczek-Boney K."/>
            <person name="Hale W."/>
            <person name="Jakkamsetti A."/>
            <person name="Pham P."/>
            <person name="Ruth R."/>
            <person name="San Lucas F."/>
            <person name="Warren J."/>
            <person name="Zhang J."/>
            <person name="Zhao Z."/>
            <person name="Zhou C."/>
            <person name="Zhu D."/>
            <person name="Lee S."/>
            <person name="Bess C."/>
            <person name="Blankenburg K."/>
            <person name="Forbes L."/>
            <person name="Fu Q."/>
            <person name="Gubbala S."/>
            <person name="Hirani K."/>
            <person name="Jayaseelan J.C."/>
            <person name="Lara F."/>
            <person name="Munidasa M."/>
            <person name="Palculict T."/>
            <person name="Patil S."/>
            <person name="Pu L.-L."/>
            <person name="Saada N."/>
            <person name="Tang L."/>
            <person name="Weissenberger G."/>
            <person name="Zhu Y."/>
            <person name="Hemphill L."/>
            <person name="Shang Y."/>
            <person name="Youmans B."/>
            <person name="Ayvaz T."/>
            <person name="Ross M."/>
            <person name="Santibanez J."/>
            <person name="Aqrawi P."/>
            <person name="Gross S."/>
            <person name="Joshi V."/>
            <person name="Fowler G."/>
            <person name="Nazareth L."/>
            <person name="Reid J."/>
            <person name="Worley K."/>
            <person name="Petrosino J."/>
            <person name="Highlander S."/>
            <person name="Gibbs R."/>
        </authorList>
    </citation>
    <scope>NUCLEOTIDE SEQUENCE [LARGE SCALE GENOMIC DNA]</scope>
    <source>
        <strain evidence="9 10">DSM 10105</strain>
    </source>
</reference>
<feature type="transmembrane region" description="Helical" evidence="7">
    <location>
        <begin position="12"/>
        <end position="33"/>
    </location>
</feature>
<evidence type="ECO:0000256" key="2">
    <source>
        <dbReference type="ARBA" id="ARBA00009399"/>
    </source>
</evidence>
<evidence type="ECO:0000256" key="4">
    <source>
        <dbReference type="ARBA" id="ARBA00022989"/>
    </source>
</evidence>
<accession>E6K1V5</accession>
<evidence type="ECO:0000256" key="6">
    <source>
        <dbReference type="SAM" id="MobiDB-lite"/>
    </source>
</evidence>
<evidence type="ECO:0000256" key="3">
    <source>
        <dbReference type="ARBA" id="ARBA00022692"/>
    </source>
</evidence>
<dbReference type="GO" id="GO:0005886">
    <property type="term" value="C:plasma membrane"/>
    <property type="evidence" value="ECO:0007669"/>
    <property type="project" value="TreeGrafter"/>
</dbReference>
<keyword evidence="3 7" id="KW-0812">Transmembrane</keyword>
<feature type="compositionally biased region" description="Polar residues" evidence="6">
    <location>
        <begin position="186"/>
        <end position="195"/>
    </location>
</feature>
<dbReference type="HOGENOM" id="CLU_083873_6_3_11"/>
<organism evidence="9 10">
    <name type="scientific">Parascardovia denticolens DSM 10105 = JCM 12538</name>
    <dbReference type="NCBI Taxonomy" id="864564"/>
    <lineage>
        <taxon>Bacteria</taxon>
        <taxon>Bacillati</taxon>
        <taxon>Actinomycetota</taxon>
        <taxon>Actinomycetes</taxon>
        <taxon>Bifidobacteriales</taxon>
        <taxon>Bifidobacteriaceae</taxon>
        <taxon>Parascardovia</taxon>
    </lineage>
</organism>
<dbReference type="AlphaFoldDB" id="E6K1V5"/>
<proteinExistence type="inferred from homology"/>
<feature type="compositionally biased region" description="Basic and acidic residues" evidence="6">
    <location>
        <begin position="221"/>
        <end position="231"/>
    </location>
</feature>
<dbReference type="EMBL" id="AEON01000002">
    <property type="protein sequence ID" value="EFT82743.1"/>
    <property type="molecule type" value="Genomic_DNA"/>
</dbReference>
<dbReference type="eggNOG" id="COG2246">
    <property type="taxonomic scope" value="Bacteria"/>
</dbReference>
<evidence type="ECO:0000313" key="9">
    <source>
        <dbReference type="EMBL" id="EFT82743.1"/>
    </source>
</evidence>
<feature type="transmembrane region" description="Helical" evidence="7">
    <location>
        <begin position="115"/>
        <end position="135"/>
    </location>
</feature>
<evidence type="ECO:0000259" key="8">
    <source>
        <dbReference type="Pfam" id="PF04138"/>
    </source>
</evidence>
<dbReference type="InterPro" id="IPR051401">
    <property type="entry name" value="GtrA_CellWall_Glycosyl"/>
</dbReference>
<keyword evidence="4 7" id="KW-1133">Transmembrane helix</keyword>
<comment type="subcellular location">
    <subcellularLocation>
        <location evidence="1">Membrane</location>
        <topology evidence="1">Multi-pass membrane protein</topology>
    </subcellularLocation>
</comment>
<sequence length="250" mass="26990">MGLMKRLIEQIIKFGIVGVIAFLIDFGLLNLLVHFGMNAVVAGTISFTISLIFNYLASMRYVFVHRPDMAQWMEILIFVVSSVIGLGINDWIIWIGTGRMLPAGTQTSDPTKYQIYTIGSKLVATVVVMVWNFLIRKWLLDAPKPGTPIKENSVAHKIGIWSLNHGPQSSVDRRAAAPEAPANQADGQASGQMSGQAAGEVVNETIGETAGEVVGKTAGEVVDHEEGKRPEGPAAQPQSEAPRAEQVQAV</sequence>
<name>E6K1V5_PARDN</name>
<evidence type="ECO:0000256" key="7">
    <source>
        <dbReference type="SAM" id="Phobius"/>
    </source>
</evidence>
<dbReference type="PANTHER" id="PTHR38459:SF1">
    <property type="entry name" value="PROPHAGE BACTOPRENOL-LINKED GLUCOSE TRANSLOCASE HOMOLOG"/>
    <property type="match status" value="1"/>
</dbReference>
<dbReference type="Pfam" id="PF04138">
    <property type="entry name" value="GtrA_DPMS_TM"/>
    <property type="match status" value="1"/>
</dbReference>
<feature type="transmembrane region" description="Helical" evidence="7">
    <location>
        <begin position="75"/>
        <end position="95"/>
    </location>
</feature>
<gene>
    <name evidence="9" type="ORF">HMPREF0620_1428</name>
</gene>
<feature type="domain" description="GtrA/DPMS transmembrane" evidence="8">
    <location>
        <begin position="13"/>
        <end position="139"/>
    </location>
</feature>